<dbReference type="InterPro" id="IPR051813">
    <property type="entry name" value="HepT_RNase_toxin"/>
</dbReference>
<dbReference type="InterPro" id="IPR008201">
    <property type="entry name" value="HepT-like"/>
</dbReference>
<keyword evidence="5" id="KW-0378">Hydrolase</keyword>
<accession>A0ABV6TYR6</accession>
<keyword evidence="7" id="KW-1185">Reference proteome</keyword>
<evidence type="ECO:0000313" key="6">
    <source>
        <dbReference type="EMBL" id="MFC0860725.1"/>
    </source>
</evidence>
<keyword evidence="3" id="KW-0540">Nuclease</keyword>
<proteinExistence type="predicted"/>
<evidence type="ECO:0000256" key="2">
    <source>
        <dbReference type="ARBA" id="ARBA00022649"/>
    </source>
</evidence>
<reference evidence="6 7" key="1">
    <citation type="submission" date="2024-09" db="EMBL/GenBank/DDBJ databases">
        <authorList>
            <person name="Sun Q."/>
            <person name="Mori K."/>
        </authorList>
    </citation>
    <scope>NUCLEOTIDE SEQUENCE [LARGE SCALE GENOMIC DNA]</scope>
    <source>
        <strain evidence="6 7">TBRC 1851</strain>
    </source>
</reference>
<dbReference type="PANTHER" id="PTHR34139">
    <property type="entry name" value="UPF0331 PROTEIN MJ0127"/>
    <property type="match status" value="1"/>
</dbReference>
<keyword evidence="1" id="KW-0597">Phosphoprotein</keyword>
<protein>
    <submittedName>
        <fullName evidence="6">DUF86 domain-containing protein</fullName>
    </submittedName>
</protein>
<gene>
    <name evidence="6" type="ORF">ACFHYQ_00285</name>
</gene>
<evidence type="ECO:0000313" key="7">
    <source>
        <dbReference type="Proteomes" id="UP001589870"/>
    </source>
</evidence>
<organism evidence="6 7">
    <name type="scientific">Sphaerimonospora cavernae</name>
    <dbReference type="NCBI Taxonomy" id="1740611"/>
    <lineage>
        <taxon>Bacteria</taxon>
        <taxon>Bacillati</taxon>
        <taxon>Actinomycetota</taxon>
        <taxon>Actinomycetes</taxon>
        <taxon>Streptosporangiales</taxon>
        <taxon>Streptosporangiaceae</taxon>
        <taxon>Sphaerimonospora</taxon>
    </lineage>
</organism>
<evidence type="ECO:0000256" key="5">
    <source>
        <dbReference type="ARBA" id="ARBA00022801"/>
    </source>
</evidence>
<dbReference type="RefSeq" id="WP_394299003.1">
    <property type="nucleotide sequence ID" value="NZ_JBHMQT010000002.1"/>
</dbReference>
<name>A0ABV6TYR6_9ACTN</name>
<sequence>MVEACRTIRRWLDTHGHRWDEDDLLRNAVLRQLMVIGEASACLSEDLRVELPEIPWREIRGFRNHAVHAYFRSVPVASPRRQRRAR</sequence>
<dbReference type="PANTHER" id="PTHR34139:SF1">
    <property type="entry name" value="RNASE MJ1380-RELATED"/>
    <property type="match status" value="1"/>
</dbReference>
<dbReference type="Pfam" id="PF01934">
    <property type="entry name" value="HepT-like"/>
    <property type="match status" value="1"/>
</dbReference>
<evidence type="ECO:0000256" key="1">
    <source>
        <dbReference type="ARBA" id="ARBA00022553"/>
    </source>
</evidence>
<dbReference type="Proteomes" id="UP001589870">
    <property type="component" value="Unassembled WGS sequence"/>
</dbReference>
<evidence type="ECO:0000256" key="3">
    <source>
        <dbReference type="ARBA" id="ARBA00022722"/>
    </source>
</evidence>
<evidence type="ECO:0000256" key="4">
    <source>
        <dbReference type="ARBA" id="ARBA00022741"/>
    </source>
</evidence>
<keyword evidence="2" id="KW-1277">Toxin-antitoxin system</keyword>
<comment type="caution">
    <text evidence="6">The sequence shown here is derived from an EMBL/GenBank/DDBJ whole genome shotgun (WGS) entry which is preliminary data.</text>
</comment>
<keyword evidence="4" id="KW-0547">Nucleotide-binding</keyword>
<dbReference type="EMBL" id="JBHMQT010000002">
    <property type="protein sequence ID" value="MFC0860725.1"/>
    <property type="molecule type" value="Genomic_DNA"/>
</dbReference>